<evidence type="ECO:0000313" key="8">
    <source>
        <dbReference type="EMBL" id="QLF71757.1"/>
    </source>
</evidence>
<comment type="catalytic activity">
    <reaction evidence="1">
        <text>dTDP-4-dehydro-6-deoxy-alpha-D-glucose = dTDP-4-dehydro-beta-L-rhamnose</text>
        <dbReference type="Rhea" id="RHEA:16969"/>
        <dbReference type="ChEBI" id="CHEBI:57649"/>
        <dbReference type="ChEBI" id="CHEBI:62830"/>
        <dbReference type="EC" id="5.1.3.13"/>
    </reaction>
</comment>
<protein>
    <recommendedName>
        <fullName evidence="4">dTDP-4-dehydrorhamnose 3,5-epimerase</fullName>
        <ecNumber evidence="3">5.1.3.13</ecNumber>
    </recommendedName>
    <alternativeName>
        <fullName evidence="6">Thymidine diphospho-4-keto-rhamnose 3,5-epimerase</fullName>
    </alternativeName>
    <alternativeName>
        <fullName evidence="5">dTDP-4-keto-6-deoxyglucose 3,5-epimerase</fullName>
    </alternativeName>
    <alternativeName>
        <fullName evidence="7">dTDP-6-deoxy-D-xylo-4-hexulose 3,5-epimerase</fullName>
    </alternativeName>
</protein>
<reference evidence="8 9" key="1">
    <citation type="submission" date="2020-06" db="EMBL/GenBank/DDBJ databases">
        <title>Genome sequence of Rhizobium sp strain ADMK78.</title>
        <authorList>
            <person name="Rahi P."/>
        </authorList>
    </citation>
    <scope>NUCLEOTIDE SEQUENCE [LARGE SCALE GENOMIC DNA]</scope>
    <source>
        <strain evidence="8 9">ADMK78</strain>
        <plasmid evidence="8 9">pPRADMK78_01</plasmid>
    </source>
</reference>
<dbReference type="RefSeq" id="WP_138289252.1">
    <property type="nucleotide sequence ID" value="NZ_CP058351.1"/>
</dbReference>
<gene>
    <name evidence="8" type="ORF">FE840_019225</name>
</gene>
<sequence>MTARFSEEATTLAGLWHVTRNPLGDARGYLERVFCVDELVSWSHRPIAQVNRTFTATKGTLRGLHFQHPPSAECKYVTCLKGAVFDVAVDLRKASPTFGQWFGVEISAQAHNALLIPEGFAHGFQTLTDDVEMLYLHSASYASSSEGGVNALDPALAVAWPIKVYNRSPRDQDLPFLADIEGIDV</sequence>
<evidence type="ECO:0000256" key="2">
    <source>
        <dbReference type="ARBA" id="ARBA00001997"/>
    </source>
</evidence>
<dbReference type="PANTHER" id="PTHR21047:SF2">
    <property type="entry name" value="THYMIDINE DIPHOSPHO-4-KETO-RHAMNOSE 3,5-EPIMERASE"/>
    <property type="match status" value="1"/>
</dbReference>
<dbReference type="InterPro" id="IPR014710">
    <property type="entry name" value="RmlC-like_jellyroll"/>
</dbReference>
<evidence type="ECO:0000256" key="4">
    <source>
        <dbReference type="ARBA" id="ARBA00019595"/>
    </source>
</evidence>
<organism evidence="8 9">
    <name type="scientific">Peteryoungia desertarenae</name>
    <dbReference type="NCBI Taxonomy" id="1813451"/>
    <lineage>
        <taxon>Bacteria</taxon>
        <taxon>Pseudomonadati</taxon>
        <taxon>Pseudomonadota</taxon>
        <taxon>Alphaproteobacteria</taxon>
        <taxon>Hyphomicrobiales</taxon>
        <taxon>Rhizobiaceae</taxon>
        <taxon>Peteryoungia</taxon>
    </lineage>
</organism>
<dbReference type="InterPro" id="IPR011051">
    <property type="entry name" value="RmlC_Cupin_sf"/>
</dbReference>
<evidence type="ECO:0000256" key="7">
    <source>
        <dbReference type="ARBA" id="ARBA00033311"/>
    </source>
</evidence>
<dbReference type="PANTHER" id="PTHR21047">
    <property type="entry name" value="DTDP-6-DEOXY-D-GLUCOSE-3,5 EPIMERASE"/>
    <property type="match status" value="1"/>
</dbReference>
<dbReference type="EC" id="5.1.3.13" evidence="3"/>
<dbReference type="Proteomes" id="UP000308530">
    <property type="component" value="Plasmid pPRADMK78_01"/>
</dbReference>
<keyword evidence="9" id="KW-1185">Reference proteome</keyword>
<dbReference type="CDD" id="cd00438">
    <property type="entry name" value="cupin_RmlC"/>
    <property type="match status" value="1"/>
</dbReference>
<dbReference type="Gene3D" id="2.60.120.10">
    <property type="entry name" value="Jelly Rolls"/>
    <property type="match status" value="1"/>
</dbReference>
<evidence type="ECO:0000313" key="9">
    <source>
        <dbReference type="Proteomes" id="UP000308530"/>
    </source>
</evidence>
<dbReference type="EMBL" id="CP058351">
    <property type="protein sequence ID" value="QLF71757.1"/>
    <property type="molecule type" value="Genomic_DNA"/>
</dbReference>
<geneLocation type="plasmid" evidence="8 9">
    <name>pPRADMK78_01</name>
</geneLocation>
<keyword evidence="8" id="KW-0614">Plasmid</keyword>
<evidence type="ECO:0000256" key="3">
    <source>
        <dbReference type="ARBA" id="ARBA00012098"/>
    </source>
</evidence>
<evidence type="ECO:0000256" key="5">
    <source>
        <dbReference type="ARBA" id="ARBA00029758"/>
    </source>
</evidence>
<comment type="function">
    <text evidence="2">Catalyzes the epimerization of the C3' and C5'positions of dTDP-6-deoxy-D-xylo-4-hexulose, forming dTDP-6-deoxy-L-lyxo-4-hexulose.</text>
</comment>
<evidence type="ECO:0000256" key="6">
    <source>
        <dbReference type="ARBA" id="ARBA00031424"/>
    </source>
</evidence>
<proteinExistence type="predicted"/>
<dbReference type="InterPro" id="IPR000888">
    <property type="entry name" value="RmlC-like"/>
</dbReference>
<dbReference type="Pfam" id="PF00908">
    <property type="entry name" value="dTDP_sugar_isom"/>
    <property type="match status" value="1"/>
</dbReference>
<name>A0ABX6QTN5_9HYPH</name>
<evidence type="ECO:0000256" key="1">
    <source>
        <dbReference type="ARBA" id="ARBA00001298"/>
    </source>
</evidence>
<accession>A0ABX6QTN5</accession>
<dbReference type="SUPFAM" id="SSF51182">
    <property type="entry name" value="RmlC-like cupins"/>
    <property type="match status" value="1"/>
</dbReference>